<proteinExistence type="predicted"/>
<organism evidence="1 2">
    <name type="scientific">Streptomyces fragilis</name>
    <dbReference type="NCBI Taxonomy" id="67301"/>
    <lineage>
        <taxon>Bacteria</taxon>
        <taxon>Bacillati</taxon>
        <taxon>Actinomycetota</taxon>
        <taxon>Actinomycetes</taxon>
        <taxon>Kitasatosporales</taxon>
        <taxon>Streptomycetaceae</taxon>
        <taxon>Streptomyces</taxon>
    </lineage>
</organism>
<comment type="caution">
    <text evidence="1">The sequence shown here is derived from an EMBL/GenBank/DDBJ whole genome shotgun (WGS) entry which is preliminary data.</text>
</comment>
<dbReference type="RefSeq" id="WP_108955719.1">
    <property type="nucleotide sequence ID" value="NZ_BEVZ01000006.1"/>
</dbReference>
<accession>A0ABV2YP58</accession>
<keyword evidence="2" id="KW-1185">Reference proteome</keyword>
<gene>
    <name evidence="1" type="ORF">AB0E65_25425</name>
</gene>
<evidence type="ECO:0000313" key="1">
    <source>
        <dbReference type="EMBL" id="MEU3557524.1"/>
    </source>
</evidence>
<evidence type="ECO:0000313" key="2">
    <source>
        <dbReference type="Proteomes" id="UP001550850"/>
    </source>
</evidence>
<protein>
    <submittedName>
        <fullName evidence="1">Uncharacterized protein</fullName>
    </submittedName>
</protein>
<dbReference type="Proteomes" id="UP001550850">
    <property type="component" value="Unassembled WGS sequence"/>
</dbReference>
<sequence>MSEPHLPDGEPVELYLDLLRLRLSPEEYDLLLRLVRPALRALGEDVDLADLGPDGDCPDEGPVPQEIRDEAALVIAAAVTGRLDNVLIELDYEDTGPIRVVTDAASAADPDRRREIADSLLRRRREDEELRGIAEASDLPTDF</sequence>
<name>A0ABV2YP58_9ACTN</name>
<dbReference type="EMBL" id="JBEZUR010000060">
    <property type="protein sequence ID" value="MEU3557524.1"/>
    <property type="molecule type" value="Genomic_DNA"/>
</dbReference>
<reference evidence="1 2" key="1">
    <citation type="submission" date="2024-06" db="EMBL/GenBank/DDBJ databases">
        <title>The Natural Products Discovery Center: Release of the First 8490 Sequenced Strains for Exploring Actinobacteria Biosynthetic Diversity.</title>
        <authorList>
            <person name="Kalkreuter E."/>
            <person name="Kautsar S.A."/>
            <person name="Yang D."/>
            <person name="Bader C.D."/>
            <person name="Teijaro C.N."/>
            <person name="Fluegel L."/>
            <person name="Davis C.M."/>
            <person name="Simpson J.R."/>
            <person name="Lauterbach L."/>
            <person name="Steele A.D."/>
            <person name="Gui C."/>
            <person name="Meng S."/>
            <person name="Li G."/>
            <person name="Viehrig K."/>
            <person name="Ye F."/>
            <person name="Su P."/>
            <person name="Kiefer A.F."/>
            <person name="Nichols A."/>
            <person name="Cepeda A.J."/>
            <person name="Yan W."/>
            <person name="Fan B."/>
            <person name="Jiang Y."/>
            <person name="Adhikari A."/>
            <person name="Zheng C.-J."/>
            <person name="Schuster L."/>
            <person name="Cowan T.M."/>
            <person name="Smanski M.J."/>
            <person name="Chevrette M.G."/>
            <person name="De Carvalho L.P.S."/>
            <person name="Shen B."/>
        </authorList>
    </citation>
    <scope>NUCLEOTIDE SEQUENCE [LARGE SCALE GENOMIC DNA]</scope>
    <source>
        <strain evidence="1 2">NPDC038104</strain>
    </source>
</reference>